<evidence type="ECO:0000313" key="8">
    <source>
        <dbReference type="Proteomes" id="UP000234240"/>
    </source>
</evidence>
<reference evidence="7 8" key="1">
    <citation type="submission" date="2017-12" db="EMBL/GenBank/DDBJ databases">
        <title>Characterization of six clinical isolates of Enterochimera gen. nov., a novel genus of the Yersiniaciae family and the three species Enterochimera arupensis sp. nov., Enterochimera coloradensis sp. nov, and Enterochimera californica sp. nov.</title>
        <authorList>
            <person name="Rossi A."/>
            <person name="Fisher M."/>
        </authorList>
    </citation>
    <scope>NUCLEOTIDE SEQUENCE [LARGE SCALE GENOMIC DNA]</scope>
    <source>
        <strain evidence="8">2015-Iso6</strain>
    </source>
</reference>
<proteinExistence type="inferred from homology"/>
<dbReference type="InterPro" id="IPR039424">
    <property type="entry name" value="SBP_5"/>
</dbReference>
<comment type="similarity">
    <text evidence="2">Belongs to the bacterial solute-binding protein 5 family.</text>
</comment>
<dbReference type="GO" id="GO:1904680">
    <property type="term" value="F:peptide transmembrane transporter activity"/>
    <property type="evidence" value="ECO:0007669"/>
    <property type="project" value="TreeGrafter"/>
</dbReference>
<dbReference type="PIRSF" id="PIRSF002741">
    <property type="entry name" value="MppA"/>
    <property type="match status" value="1"/>
</dbReference>
<dbReference type="GO" id="GO:0015833">
    <property type="term" value="P:peptide transport"/>
    <property type="evidence" value="ECO:0007669"/>
    <property type="project" value="TreeGrafter"/>
</dbReference>
<dbReference type="AlphaFoldDB" id="A0A2N5E3N9"/>
<dbReference type="CDD" id="cd08504">
    <property type="entry name" value="PBP2_OppA"/>
    <property type="match status" value="1"/>
</dbReference>
<gene>
    <name evidence="7" type="ORF">CYR55_13665</name>
</gene>
<dbReference type="SUPFAM" id="SSF53850">
    <property type="entry name" value="Periplasmic binding protein-like II"/>
    <property type="match status" value="1"/>
</dbReference>
<feature type="domain" description="Solute-binding protein family 5" evidence="6">
    <location>
        <begin position="80"/>
        <end position="457"/>
    </location>
</feature>
<dbReference type="Gene3D" id="3.90.76.10">
    <property type="entry name" value="Dipeptide-binding Protein, Domain 1"/>
    <property type="match status" value="1"/>
</dbReference>
<dbReference type="EMBL" id="PJZF01000011">
    <property type="protein sequence ID" value="PLR35454.1"/>
    <property type="molecule type" value="Genomic_DNA"/>
</dbReference>
<evidence type="ECO:0000313" key="7">
    <source>
        <dbReference type="EMBL" id="PLR35454.1"/>
    </source>
</evidence>
<evidence type="ECO:0000256" key="5">
    <source>
        <dbReference type="SAM" id="SignalP"/>
    </source>
</evidence>
<dbReference type="PANTHER" id="PTHR30290:SF23">
    <property type="entry name" value="PERIPLASMIC MUREIN PEPTIDE-BINDING PROTEIN"/>
    <property type="match status" value="1"/>
</dbReference>
<dbReference type="RefSeq" id="WP_101816673.1">
    <property type="nucleotide sequence ID" value="NZ_PJZF01000011.1"/>
</dbReference>
<evidence type="ECO:0000256" key="4">
    <source>
        <dbReference type="ARBA" id="ARBA00022729"/>
    </source>
</evidence>
<dbReference type="FunFam" id="3.10.105.10:FF:000001">
    <property type="entry name" value="Oligopeptide ABC transporter, oligopeptide-binding protein"/>
    <property type="match status" value="1"/>
</dbReference>
<evidence type="ECO:0000256" key="2">
    <source>
        <dbReference type="ARBA" id="ARBA00005695"/>
    </source>
</evidence>
<comment type="subcellular location">
    <subcellularLocation>
        <location evidence="1">Cell envelope</location>
    </subcellularLocation>
</comment>
<organism evidence="7 8">
    <name type="scientific">Chimaeribacter californicus</name>
    <dbReference type="NCBI Taxonomy" id="2060067"/>
    <lineage>
        <taxon>Bacteria</taxon>
        <taxon>Pseudomonadati</taxon>
        <taxon>Pseudomonadota</taxon>
        <taxon>Gammaproteobacteria</taxon>
        <taxon>Enterobacterales</taxon>
        <taxon>Yersiniaceae</taxon>
        <taxon>Chimaeribacter</taxon>
    </lineage>
</organism>
<dbReference type="FunFam" id="3.90.76.10:FF:000001">
    <property type="entry name" value="Oligopeptide ABC transporter substrate-binding protein"/>
    <property type="match status" value="1"/>
</dbReference>
<keyword evidence="3" id="KW-0813">Transport</keyword>
<evidence type="ECO:0000256" key="1">
    <source>
        <dbReference type="ARBA" id="ARBA00004196"/>
    </source>
</evidence>
<dbReference type="PANTHER" id="PTHR30290">
    <property type="entry name" value="PERIPLASMIC BINDING COMPONENT OF ABC TRANSPORTER"/>
    <property type="match status" value="1"/>
</dbReference>
<dbReference type="InterPro" id="IPR030678">
    <property type="entry name" value="Peptide/Ni-bd"/>
</dbReference>
<dbReference type="OrthoDB" id="9801912at2"/>
<dbReference type="InterPro" id="IPR000914">
    <property type="entry name" value="SBP_5_dom"/>
</dbReference>
<feature type="chain" id="PRO_5014943969" evidence="5">
    <location>
        <begin position="26"/>
        <end position="541"/>
    </location>
</feature>
<protein>
    <submittedName>
        <fullName evidence="7">Oligopeptide ABC transporter substrate-binding protein OppA</fullName>
    </submittedName>
</protein>
<dbReference type="GO" id="GO:0043190">
    <property type="term" value="C:ATP-binding cassette (ABC) transporter complex"/>
    <property type="evidence" value="ECO:0007669"/>
    <property type="project" value="InterPro"/>
</dbReference>
<accession>A0A2N5E3N9</accession>
<dbReference type="Gene3D" id="3.10.105.10">
    <property type="entry name" value="Dipeptide-binding Protein, Domain 3"/>
    <property type="match status" value="1"/>
</dbReference>
<dbReference type="Proteomes" id="UP000234240">
    <property type="component" value="Unassembled WGS sequence"/>
</dbReference>
<comment type="caution">
    <text evidence="7">The sequence shown here is derived from an EMBL/GenBank/DDBJ whole genome shotgun (WGS) entry which is preliminary data.</text>
</comment>
<evidence type="ECO:0000259" key="6">
    <source>
        <dbReference type="Pfam" id="PF00496"/>
    </source>
</evidence>
<dbReference type="Pfam" id="PF00496">
    <property type="entry name" value="SBP_bac_5"/>
    <property type="match status" value="1"/>
</dbReference>
<sequence length="541" mass="60082">MPTRYIRFRLSTAALLMAILPAAGAAEVPPGTALAEKQEIVRHIKDEPASLDPIKEVGLPEAQVARDLFEGLVNQDAQGKVIPGVAVRWETQDNQHWRLTLRKEARWSNGDPVTAQDFVYSWRRLVDPANHSPSAWFAGLAGLENADAIIAGTLPPEKLGVTAVDAHTLTIRLTKPVPYFISLLANFSLFPVHRATVEKYGDDWTKVGNLVGNGAFTLQQRVVNEKLVLVPNPHYWDHAHTVLTRVTLVPINQESNATKRYLAGDIDITESFPKNMYQKLLKDIPGQVYTPDQLGTYYYAFNTRRAPTSDARVRRALSYAIDRRIIAEKVLGTGEKPAWHFTPDVTAGFHADASPLQQLSQAERDAQAKALLAAAGYGPGKPLHLSLLYNSSENHQKIAIAVASMWKKTLGVEVKLVNQEWKAYIDSRNSGDFDVVRASWVGDYNEASTFLSLLTSTHTGNIAKFSDPAYDRLLDTASRQTDAAARNADYNRAEQVIAEQAPIAPIYQYTNGRLIKPWVKGYPITNPEDVAYSHTLYLLKH</sequence>
<evidence type="ECO:0000256" key="3">
    <source>
        <dbReference type="ARBA" id="ARBA00022448"/>
    </source>
</evidence>
<name>A0A2N5E3N9_9GAMM</name>
<keyword evidence="8" id="KW-1185">Reference proteome</keyword>
<dbReference type="GO" id="GO:0030288">
    <property type="term" value="C:outer membrane-bounded periplasmic space"/>
    <property type="evidence" value="ECO:0007669"/>
    <property type="project" value="TreeGrafter"/>
</dbReference>
<feature type="signal peptide" evidence="5">
    <location>
        <begin position="1"/>
        <end position="25"/>
    </location>
</feature>
<dbReference type="Gene3D" id="3.40.190.10">
    <property type="entry name" value="Periplasmic binding protein-like II"/>
    <property type="match status" value="1"/>
</dbReference>
<keyword evidence="4 5" id="KW-0732">Signal</keyword>